<feature type="domain" description="UvrD-like helicase C-terminal" evidence="11">
    <location>
        <begin position="88"/>
        <end position="195"/>
    </location>
</feature>
<dbReference type="InterPro" id="IPR027417">
    <property type="entry name" value="P-loop_NTPase"/>
</dbReference>
<dbReference type="SUPFAM" id="SSF52980">
    <property type="entry name" value="Restriction endonuclease-like"/>
    <property type="match status" value="1"/>
</dbReference>
<evidence type="ECO:0000256" key="3">
    <source>
        <dbReference type="ARBA" id="ARBA00022763"/>
    </source>
</evidence>
<keyword evidence="7" id="KW-0067">ATP-binding</keyword>
<dbReference type="Gene3D" id="3.40.50.300">
    <property type="entry name" value="P-loop containing nucleotide triphosphate hydrolases"/>
    <property type="match status" value="1"/>
</dbReference>
<dbReference type="PANTHER" id="PTHR11070">
    <property type="entry name" value="UVRD / RECB / PCRA DNA HELICASE FAMILY MEMBER"/>
    <property type="match status" value="1"/>
</dbReference>
<dbReference type="InterPro" id="IPR011604">
    <property type="entry name" value="PDDEXK-like_dom_sf"/>
</dbReference>
<dbReference type="PANTHER" id="PTHR11070:SF67">
    <property type="entry name" value="DNA 3'-5' HELICASE"/>
    <property type="match status" value="1"/>
</dbReference>
<dbReference type="AlphaFoldDB" id="A0A382AWJ2"/>
<keyword evidence="5" id="KW-0347">Helicase</keyword>
<evidence type="ECO:0000256" key="8">
    <source>
        <dbReference type="ARBA" id="ARBA00023125"/>
    </source>
</evidence>
<sequence length="700" mass="81838">FFSNLSKIKINDFFLKISSNKKFELKYFLSLGVINAVEYCISIFKLDIEDPFIIALIDNIFEFIDNNDDSIKSYLNYWEKKSENIMLSMPDNQNSISISTIHKSKGLEYPAIIIPIYDDKLDENISKDLIWLDEPFEDLKDLKWTLMRTSKNLQNMGENAKEIYDRSILNNLIDSINLLYVAFTRAEKELFIISKKDNSETNSFSSLIKDFLVYKSSSDKYTIGEKIINEYNPNTPQYESNDINKKIINVRSTSKNVNQAKYVSDTLSKIYDKDKSAKVYIFFGNEKLVNLVNIYDSNQNLKISSNYHILESDSSDYDYVIITNMNEGFFPFSTINDGVVKESEKIKFDNKSQQEQEHHIHDLFYELIHKAKEVHLIYDSDLTSLMSGEASRFIKQLEFSELDTYNYYEEVIKPKKIIKNIDSEIIKKDNLINQRIDDILKKGISASTLNLFIKNPYLFYQQKILGINDYEESNYLNFKDQGTLFHTVMDKVYSPYINKIFKVEHFNEIIKKLNKISIECFVELNSNAPKGKDLIFIEVLKKCIINLLNFERELVKKGNKIKILSLENNLTGSIRVKNNLDVLLTGTIDRIDTFNNNLRIIDYKSGKIETSYLNFKNFEILKDNHKYSNMLQLLFYKLLVSKKYKDVNELGLCYFKKYNNPYELIENSEKIEVSEIENLIIEIIESIVETESFKDSGNPA</sequence>
<evidence type="ECO:0000256" key="2">
    <source>
        <dbReference type="ARBA" id="ARBA00022741"/>
    </source>
</evidence>
<reference evidence="12" key="1">
    <citation type="submission" date="2018-05" db="EMBL/GenBank/DDBJ databases">
        <authorList>
            <person name="Lanie J.A."/>
            <person name="Ng W.-L."/>
            <person name="Kazmierczak K.M."/>
            <person name="Andrzejewski T.M."/>
            <person name="Davidsen T.M."/>
            <person name="Wayne K.J."/>
            <person name="Tettelin H."/>
            <person name="Glass J.I."/>
            <person name="Rusch D."/>
            <person name="Podicherti R."/>
            <person name="Tsui H.-C.T."/>
            <person name="Winkler M.E."/>
        </authorList>
    </citation>
    <scope>NUCLEOTIDE SEQUENCE</scope>
</reference>
<dbReference type="SUPFAM" id="SSF52540">
    <property type="entry name" value="P-loop containing nucleoside triphosphate hydrolases"/>
    <property type="match status" value="2"/>
</dbReference>
<dbReference type="GO" id="GO:0000725">
    <property type="term" value="P:recombinational repair"/>
    <property type="evidence" value="ECO:0007669"/>
    <property type="project" value="TreeGrafter"/>
</dbReference>
<evidence type="ECO:0000259" key="10">
    <source>
        <dbReference type="Pfam" id="PF12705"/>
    </source>
</evidence>
<dbReference type="GO" id="GO:0004527">
    <property type="term" value="F:exonuclease activity"/>
    <property type="evidence" value="ECO:0007669"/>
    <property type="project" value="UniProtKB-KW"/>
</dbReference>
<evidence type="ECO:0000256" key="6">
    <source>
        <dbReference type="ARBA" id="ARBA00022839"/>
    </source>
</evidence>
<evidence type="ECO:0000256" key="7">
    <source>
        <dbReference type="ARBA" id="ARBA00022840"/>
    </source>
</evidence>
<dbReference type="Pfam" id="PF13361">
    <property type="entry name" value="UvrD_C"/>
    <property type="match status" value="1"/>
</dbReference>
<dbReference type="InterPro" id="IPR000212">
    <property type="entry name" value="DNA_helicase_UvrD/REP"/>
</dbReference>
<evidence type="ECO:0000256" key="1">
    <source>
        <dbReference type="ARBA" id="ARBA00022722"/>
    </source>
</evidence>
<proteinExistence type="predicted"/>
<accession>A0A382AWJ2</accession>
<protein>
    <submittedName>
        <fullName evidence="12">Uncharacterized protein</fullName>
    </submittedName>
</protein>
<keyword evidence="1" id="KW-0540">Nuclease</keyword>
<dbReference type="InterPro" id="IPR011335">
    <property type="entry name" value="Restrct_endonuc-II-like"/>
</dbReference>
<dbReference type="EMBL" id="UINC01027077">
    <property type="protein sequence ID" value="SVB05691.1"/>
    <property type="molecule type" value="Genomic_DNA"/>
</dbReference>
<dbReference type="Gene3D" id="3.90.320.10">
    <property type="match status" value="1"/>
</dbReference>
<evidence type="ECO:0000256" key="4">
    <source>
        <dbReference type="ARBA" id="ARBA00022801"/>
    </source>
</evidence>
<gene>
    <name evidence="12" type="ORF">METZ01_LOCUS158545</name>
</gene>
<name>A0A382AWJ2_9ZZZZ</name>
<dbReference type="GO" id="GO:0003677">
    <property type="term" value="F:DNA binding"/>
    <property type="evidence" value="ECO:0007669"/>
    <property type="project" value="UniProtKB-KW"/>
</dbReference>
<evidence type="ECO:0000259" key="11">
    <source>
        <dbReference type="Pfam" id="PF13361"/>
    </source>
</evidence>
<keyword evidence="2" id="KW-0547">Nucleotide-binding</keyword>
<evidence type="ECO:0000313" key="12">
    <source>
        <dbReference type="EMBL" id="SVB05691.1"/>
    </source>
</evidence>
<dbReference type="Pfam" id="PF12705">
    <property type="entry name" value="PDDEXK_1"/>
    <property type="match status" value="1"/>
</dbReference>
<keyword evidence="6" id="KW-0269">Exonuclease</keyword>
<keyword evidence="8" id="KW-0238">DNA-binding</keyword>
<evidence type="ECO:0000256" key="9">
    <source>
        <dbReference type="ARBA" id="ARBA00023204"/>
    </source>
</evidence>
<keyword evidence="3" id="KW-0227">DNA damage</keyword>
<dbReference type="GO" id="GO:0005829">
    <property type="term" value="C:cytosol"/>
    <property type="evidence" value="ECO:0007669"/>
    <property type="project" value="TreeGrafter"/>
</dbReference>
<dbReference type="InterPro" id="IPR038726">
    <property type="entry name" value="PDDEXK_AddAB-type"/>
</dbReference>
<dbReference type="GO" id="GO:0043138">
    <property type="term" value="F:3'-5' DNA helicase activity"/>
    <property type="evidence" value="ECO:0007669"/>
    <property type="project" value="TreeGrafter"/>
</dbReference>
<feature type="domain" description="PD-(D/E)XK endonuclease-like" evidence="10">
    <location>
        <begin position="444"/>
        <end position="666"/>
    </location>
</feature>
<keyword evidence="4" id="KW-0378">Hydrolase</keyword>
<feature type="non-terminal residue" evidence="12">
    <location>
        <position position="1"/>
    </location>
</feature>
<evidence type="ECO:0000256" key="5">
    <source>
        <dbReference type="ARBA" id="ARBA00022806"/>
    </source>
</evidence>
<dbReference type="InterPro" id="IPR014017">
    <property type="entry name" value="DNA_helicase_UvrD-like_C"/>
</dbReference>
<organism evidence="12">
    <name type="scientific">marine metagenome</name>
    <dbReference type="NCBI Taxonomy" id="408172"/>
    <lineage>
        <taxon>unclassified sequences</taxon>
        <taxon>metagenomes</taxon>
        <taxon>ecological metagenomes</taxon>
    </lineage>
</organism>
<dbReference type="GO" id="GO:0005524">
    <property type="term" value="F:ATP binding"/>
    <property type="evidence" value="ECO:0007669"/>
    <property type="project" value="UniProtKB-KW"/>
</dbReference>
<keyword evidence="9" id="KW-0234">DNA repair</keyword>